<keyword evidence="3" id="KW-0653">Protein transport</keyword>
<gene>
    <name evidence="6" type="ORF">Tco025E_08821</name>
</gene>
<name>A0A3R7K1V6_9TRYP</name>
<sequence>MAWRYNASAGNSAFGPSSTTPFATANMGTSGGASFRSTGGTGLASGGSALFGGASANVFGAGAFLRSNAVSAFATPKQESEEEKEEQGSENEALTVEIESGPSTFERAGRVADTDAPPVFGRSQAPTTSLAGALMSNLARKGEMLPAAAASEAGGVQEGKSRILRGAGLTELLSRKLFPQAMEAKEDDYDDAGDEGDYDDEDGSGDASHVDREFVRSANSLFSQVEPELLSDAFVPFEHVVQVIANEDGTEATASEIDERLSVYYELQEDLDDMMGRYIESHHDEFNEAVAGFSEMVLAISGSDEMLARLKQQLAMAAASFDSLAEQLQVLRMRAAKALLMAESLKGLEASLSCESEVKQLIATHHYMAAVQRLRQHKARLGMPEVANIRATQALRDYVDGTLDTMHETVVEDLMRCVFRQGRMYEADAQLVGQMLVDGASESTVGALDAFATLQEQLQHASARASKVALTFSDVVNDIHDDPYDEEVVKNYLRFIPLCVKAMQELGKLHCCYETFFSRATRSIEQSIADFFRLYGAWRQRAARSTSVTGSSDAATVRVTKLQAKGLASPTISYDEAVALIQRPELSAMLNALFAEIEKIVRNAEYLIKVILVANFPFLSAFLMRPGGFSADATYRDWDVTQTPLQRPEEMREILATALSKTLAKYEAQEKDEEHNAGMLVLRRLIVKLDVEETFPRLATLTGGRVCLCTVLDAVSEAAEAVMREFPDDGEEKVTACRIELSSLVSSMVLQAFRRDVNEMYSQWDLQVLSSQLSYYIELIFRLLCDAKELEEDFGDEIALKPFLKHRNLAGRVHRTAVLMSGSAADNFSSLEKLLSAHDSSGLLAVMEQTGHVSFSLVVAVKYAQREFKRTNEGQRRRSRAGSTSAAGASSAGGRSGSALLLQQATTLTNWFVLTPMNIFTCYESVRRFYQRCAVRAPRFVSVSREEMGNSFQHFLQKTCIPTLYLFHVQELRRLFADMSESESFADEAVAGGGVDAGKPPRSPTVPSHTATEPPMHHHKIQQEGIKWPIVTPRQEGESGYPILTCVHYVGQVLQKIARTCRKLPNNLADVAQQNITETLLSELTMFLKKKLHLITHRTLYHYLLHAEFEEAFSVSPGPRWRALCDETHLLDAHNAVDADLFRYYAYNNERRTSGHEYSHVAHDFVGAELVDKSKGIGDAGIDASIGDIPPAELALRGNGVAVALAILCYSMEWLCDVVLQTVWQEGWHYGSNADCMVPGRVFCGRYERWSASLAATTSSDGTRWVRLGGILRQMYTVSQVCIFYLSLEARFAAFQYIPQLRDESYNIVATAPSPDTFVQAYNRRIINFFALLKLHLSGQKLKYVGITVAKPLSGLIMLELAHLRDKAISPAGLTRLRANLLSIETALQLLLPTDEEVRDAVRHYFSRPATFLRHLPNKNVVSDLITSGEYKQFSTQEMEELIRLVFRREASEEFVAAQIQLLHTKLKAVTPAPPQPETAASPPLALADPLPAEKEPQPHDKAEGNGEEEEEEEGEEEEEEGEEEEEEGEEEEEEEEGEEAESDAVWQATERRPSRYVDPTAMMFASPLPVGDDNQDNRRRNGSGAADGAKPSAREGAG</sequence>
<dbReference type="GO" id="GO:0015031">
    <property type="term" value="P:protein transport"/>
    <property type="evidence" value="ECO:0007669"/>
    <property type="project" value="UniProtKB-KW"/>
</dbReference>
<dbReference type="GO" id="GO:0006904">
    <property type="term" value="P:vesicle docking involved in exocytosis"/>
    <property type="evidence" value="ECO:0007669"/>
    <property type="project" value="InterPro"/>
</dbReference>
<evidence type="ECO:0000256" key="2">
    <source>
        <dbReference type="ARBA" id="ARBA00022483"/>
    </source>
</evidence>
<dbReference type="GO" id="GO:0006612">
    <property type="term" value="P:protein targeting to membrane"/>
    <property type="evidence" value="ECO:0007669"/>
    <property type="project" value="UniProtKB-UniRule"/>
</dbReference>
<feature type="compositionally biased region" description="Acidic residues" evidence="4">
    <location>
        <begin position="185"/>
        <end position="204"/>
    </location>
</feature>
<dbReference type="Pfam" id="PF04048">
    <property type="entry name" value="Sec8_N"/>
    <property type="match status" value="1"/>
</dbReference>
<dbReference type="InterPro" id="IPR039682">
    <property type="entry name" value="Sec8/EXOC4"/>
</dbReference>
<protein>
    <recommendedName>
        <fullName evidence="3">Exocyst complex component Sec8</fullName>
    </recommendedName>
</protein>
<feature type="region of interest" description="Disordered" evidence="4">
    <location>
        <begin position="75"/>
        <end position="95"/>
    </location>
</feature>
<comment type="caution">
    <text evidence="6">The sequence shown here is derived from an EMBL/GenBank/DDBJ whole genome shotgun (WGS) entry which is preliminary data.</text>
</comment>
<dbReference type="RefSeq" id="XP_029224228.1">
    <property type="nucleotide sequence ID" value="XM_029375660.1"/>
</dbReference>
<feature type="region of interest" description="Disordered" evidence="4">
    <location>
        <begin position="185"/>
        <end position="208"/>
    </location>
</feature>
<feature type="compositionally biased region" description="Basic and acidic residues" evidence="4">
    <location>
        <begin position="1492"/>
        <end position="1505"/>
    </location>
</feature>
<dbReference type="InterPro" id="IPR007191">
    <property type="entry name" value="Sec8_exocyst_N"/>
</dbReference>
<feature type="compositionally biased region" description="Low complexity" evidence="4">
    <location>
        <begin position="1480"/>
        <end position="1491"/>
    </location>
</feature>
<feature type="compositionally biased region" description="Low complexity" evidence="4">
    <location>
        <begin position="881"/>
        <end position="895"/>
    </location>
</feature>
<dbReference type="EMBL" id="MKKU01000892">
    <property type="protein sequence ID" value="RNF00346.1"/>
    <property type="molecule type" value="Genomic_DNA"/>
</dbReference>
<evidence type="ECO:0000313" key="7">
    <source>
        <dbReference type="Proteomes" id="UP000284403"/>
    </source>
</evidence>
<feature type="domain" description="Exocyst complex component Sec8 N-terminal" evidence="5">
    <location>
        <begin position="259"/>
        <end position="358"/>
    </location>
</feature>
<evidence type="ECO:0000256" key="3">
    <source>
        <dbReference type="RuleBase" id="RU367079"/>
    </source>
</evidence>
<keyword evidence="1 3" id="KW-0813">Transport</keyword>
<dbReference type="OrthoDB" id="272977at2759"/>
<organism evidence="6 7">
    <name type="scientific">Trypanosoma conorhini</name>
    <dbReference type="NCBI Taxonomy" id="83891"/>
    <lineage>
        <taxon>Eukaryota</taxon>
        <taxon>Discoba</taxon>
        <taxon>Euglenozoa</taxon>
        <taxon>Kinetoplastea</taxon>
        <taxon>Metakinetoplastina</taxon>
        <taxon>Trypanosomatida</taxon>
        <taxon>Trypanosomatidae</taxon>
        <taxon>Trypanosoma</taxon>
    </lineage>
</organism>
<dbReference type="GO" id="GO:0000145">
    <property type="term" value="C:exocyst"/>
    <property type="evidence" value="ECO:0007669"/>
    <property type="project" value="UniProtKB-UniRule"/>
</dbReference>
<dbReference type="PANTHER" id="PTHR14146:SF0">
    <property type="entry name" value="EXOCYST COMPLEX COMPONENT 4"/>
    <property type="match status" value="1"/>
</dbReference>
<feature type="region of interest" description="Disordered" evidence="4">
    <location>
        <begin position="989"/>
        <end position="1020"/>
    </location>
</feature>
<dbReference type="PANTHER" id="PTHR14146">
    <property type="entry name" value="EXOCYST COMPLEX COMPONENT 4"/>
    <property type="match status" value="1"/>
</dbReference>
<dbReference type="GeneID" id="40322432"/>
<dbReference type="GO" id="GO:0006893">
    <property type="term" value="P:Golgi to plasma membrane transport"/>
    <property type="evidence" value="ECO:0007669"/>
    <property type="project" value="TreeGrafter"/>
</dbReference>
<feature type="region of interest" description="Disordered" evidence="4">
    <location>
        <begin position="1471"/>
        <end position="1599"/>
    </location>
</feature>
<feature type="compositionally biased region" description="Acidic residues" evidence="4">
    <location>
        <begin position="80"/>
        <end position="89"/>
    </location>
</feature>
<keyword evidence="7" id="KW-1185">Reference proteome</keyword>
<dbReference type="GO" id="GO:0090522">
    <property type="term" value="P:vesicle tethering involved in exocytosis"/>
    <property type="evidence" value="ECO:0007669"/>
    <property type="project" value="UniProtKB-UniRule"/>
</dbReference>
<evidence type="ECO:0000256" key="1">
    <source>
        <dbReference type="ARBA" id="ARBA00022448"/>
    </source>
</evidence>
<evidence type="ECO:0000259" key="5">
    <source>
        <dbReference type="Pfam" id="PF04048"/>
    </source>
</evidence>
<comment type="function">
    <text evidence="3">Component of the exocyst complex involved in the docking of exocytic vesicles with fusion sites on the plasma membrane.</text>
</comment>
<accession>A0A3R7K1V6</accession>
<evidence type="ECO:0000313" key="6">
    <source>
        <dbReference type="EMBL" id="RNF00346.1"/>
    </source>
</evidence>
<proteinExistence type="inferred from homology"/>
<evidence type="ECO:0000256" key="4">
    <source>
        <dbReference type="SAM" id="MobiDB-lite"/>
    </source>
</evidence>
<feature type="region of interest" description="Disordered" evidence="4">
    <location>
        <begin position="870"/>
        <end position="895"/>
    </location>
</feature>
<reference evidence="6 7" key="1">
    <citation type="journal article" date="2018" name="BMC Genomics">
        <title>Genomic comparison of Trypanosoma conorhini and Trypanosoma rangeli to Trypanosoma cruzi strains of high and low virulence.</title>
        <authorList>
            <person name="Bradwell K.R."/>
            <person name="Koparde V.N."/>
            <person name="Matveyev A.V."/>
            <person name="Serrano M.G."/>
            <person name="Alves J.M."/>
            <person name="Parikh H."/>
            <person name="Huang B."/>
            <person name="Lee V."/>
            <person name="Espinosa-Alvarez O."/>
            <person name="Ortiz P.A."/>
            <person name="Costa-Martins A.G."/>
            <person name="Teixeira M.M."/>
            <person name="Buck G.A."/>
        </authorList>
    </citation>
    <scope>NUCLEOTIDE SEQUENCE [LARGE SCALE GENOMIC DNA]</scope>
    <source>
        <strain evidence="6 7">025E</strain>
    </source>
</reference>
<feature type="compositionally biased region" description="Acidic residues" evidence="4">
    <location>
        <begin position="1506"/>
        <end position="1543"/>
    </location>
</feature>
<keyword evidence="2 3" id="KW-0268">Exocytosis</keyword>
<dbReference type="Proteomes" id="UP000284403">
    <property type="component" value="Unassembled WGS sequence"/>
</dbReference>
<comment type="similarity">
    <text evidence="3">Belongs to the SEC8 family.</text>
</comment>